<protein>
    <submittedName>
        <fullName evidence="1">Uncharacterized protein</fullName>
    </submittedName>
</protein>
<sequence>MNSPPRDGADGEALNAEGKTVFVRAFGATPGVATRAERMPEDKQRIVRDLKAAGIFSSPRWSG</sequence>
<evidence type="ECO:0000313" key="1">
    <source>
        <dbReference type="EMBL" id="PPQ26984.1"/>
    </source>
</evidence>
<keyword evidence="2" id="KW-1185">Reference proteome</keyword>
<dbReference type="Proteomes" id="UP000239089">
    <property type="component" value="Unassembled WGS sequence"/>
</dbReference>
<name>A0A2S6MX89_9HYPH</name>
<dbReference type="EMBL" id="NHSJ01000129">
    <property type="protein sequence ID" value="PPQ26984.1"/>
    <property type="molecule type" value="Genomic_DNA"/>
</dbReference>
<evidence type="ECO:0000313" key="2">
    <source>
        <dbReference type="Proteomes" id="UP000239089"/>
    </source>
</evidence>
<gene>
    <name evidence="1" type="ORF">CCR94_21430</name>
</gene>
<accession>A0A2S6MX89</accession>
<organism evidence="1 2">
    <name type="scientific">Rhodoblastus sphagnicola</name>
    <dbReference type="NCBI Taxonomy" id="333368"/>
    <lineage>
        <taxon>Bacteria</taxon>
        <taxon>Pseudomonadati</taxon>
        <taxon>Pseudomonadota</taxon>
        <taxon>Alphaproteobacteria</taxon>
        <taxon>Hyphomicrobiales</taxon>
        <taxon>Rhodoblastaceae</taxon>
        <taxon>Rhodoblastus</taxon>
    </lineage>
</organism>
<dbReference type="RefSeq" id="WP_104510154.1">
    <property type="nucleotide sequence ID" value="NZ_JACIGC010000012.1"/>
</dbReference>
<proteinExistence type="predicted"/>
<dbReference type="AlphaFoldDB" id="A0A2S6MX89"/>
<comment type="caution">
    <text evidence="1">The sequence shown here is derived from an EMBL/GenBank/DDBJ whole genome shotgun (WGS) entry which is preliminary data.</text>
</comment>
<reference evidence="1 2" key="1">
    <citation type="journal article" date="2018" name="Arch. Microbiol.">
        <title>New insights into the metabolic potential of the phototrophic purple bacterium Rhodopila globiformis DSM 161(T) from its draft genome sequence and evidence for a vanadium-dependent nitrogenase.</title>
        <authorList>
            <person name="Imhoff J.F."/>
            <person name="Rahn T."/>
            <person name="Kunzel S."/>
            <person name="Neulinger S.C."/>
        </authorList>
    </citation>
    <scope>NUCLEOTIDE SEQUENCE [LARGE SCALE GENOMIC DNA]</scope>
    <source>
        <strain evidence="1 2">DSM 16996</strain>
    </source>
</reference>